<feature type="region of interest" description="Disordered" evidence="1">
    <location>
        <begin position="181"/>
        <end position="212"/>
    </location>
</feature>
<dbReference type="HOGENOM" id="CLU_017096_2_0_1"/>
<dbReference type="eggNOG" id="ENOG502S1UN">
    <property type="taxonomic scope" value="Eukaryota"/>
</dbReference>
<evidence type="ECO:0000313" key="2">
    <source>
        <dbReference type="EMBL" id="EAT87448.1"/>
    </source>
</evidence>
<feature type="compositionally biased region" description="Low complexity" evidence="1">
    <location>
        <begin position="131"/>
        <end position="146"/>
    </location>
</feature>
<dbReference type="STRING" id="321614.Q0UT57"/>
<feature type="compositionally biased region" description="Polar residues" evidence="1">
    <location>
        <begin position="94"/>
        <end position="103"/>
    </location>
</feature>
<dbReference type="VEuPathDB" id="FungiDB:JI435_050570"/>
<dbReference type="KEGG" id="pno:SNOG_05057"/>
<feature type="compositionally biased region" description="Low complexity" evidence="1">
    <location>
        <begin position="1"/>
        <end position="59"/>
    </location>
</feature>
<accession>Q0UT57</accession>
<organism evidence="2 3">
    <name type="scientific">Phaeosphaeria nodorum (strain SN15 / ATCC MYA-4574 / FGSC 10173)</name>
    <name type="common">Glume blotch fungus</name>
    <name type="synonym">Parastagonospora nodorum</name>
    <dbReference type="NCBI Taxonomy" id="321614"/>
    <lineage>
        <taxon>Eukaryota</taxon>
        <taxon>Fungi</taxon>
        <taxon>Dikarya</taxon>
        <taxon>Ascomycota</taxon>
        <taxon>Pezizomycotina</taxon>
        <taxon>Dothideomycetes</taxon>
        <taxon>Pleosporomycetidae</taxon>
        <taxon>Pleosporales</taxon>
        <taxon>Pleosporineae</taxon>
        <taxon>Phaeosphaeriaceae</taxon>
        <taxon>Parastagonospora</taxon>
    </lineage>
</organism>
<evidence type="ECO:0000313" key="3">
    <source>
        <dbReference type="Proteomes" id="UP000001055"/>
    </source>
</evidence>
<feature type="region of interest" description="Disordered" evidence="1">
    <location>
        <begin position="1"/>
        <end position="152"/>
    </location>
</feature>
<gene>
    <name evidence="2" type="ORF">SNOG_05057</name>
</gene>
<sequence length="532" mass="56810">MADHASNLSASASIGASASASATASGFFSRRPSFFSSTKGSSKGHQNKASRSSVSYSSHSYHRTNAASPPALILPPAPSSTPAPDETPHEPGQYDSNPIQPTTPHHRRHASRHSIASSVTDIGSSLRRSRSNSVRTNTSGGTASTSSHKRTPSANLALTYSPEKAPNAAASVPRPTLSISTFSRNKQKSSENVKAEGGPNTQAYEKSPLSAVDKPKTPFGMAVPMPLRHPPTQKEILQANRQANATLAPAAPIPLPNSANPNIIFQHIQELASKRISTLDYLRKAHEGRIYWFNTLLFSKADLTRLPSSTPRAQARRATHYLLLGFSLPTILDLNANSPTDYLKALNALLLEFEQYQSIHPTDGSTPSSLSRARLPQMFKRANLGGKARRSSSATGLSDYPLLTPSNSANSESSFGLDSPPENNDLLPNESYTHLQTPSLPFDPDFFSTFATLCDVLIDCYTKILSMLGTPESVSLAGGGVPSLVGDLFNKADARVRKIILAGVVREFEESCRAGLKSEVGGVGKVVLGGLM</sequence>
<reference evidence="3" key="1">
    <citation type="journal article" date="2007" name="Plant Cell">
        <title>Dothideomycete-plant interactions illuminated by genome sequencing and EST analysis of the wheat pathogen Stagonospora nodorum.</title>
        <authorList>
            <person name="Hane J.K."/>
            <person name="Lowe R.G."/>
            <person name="Solomon P.S."/>
            <person name="Tan K.C."/>
            <person name="Schoch C.L."/>
            <person name="Spatafora J.W."/>
            <person name="Crous P.W."/>
            <person name="Kodira C."/>
            <person name="Birren B.W."/>
            <person name="Galagan J.E."/>
            <person name="Torriani S.F."/>
            <person name="McDonald B.A."/>
            <person name="Oliver R.P."/>
        </authorList>
    </citation>
    <scope>NUCLEOTIDE SEQUENCE [LARGE SCALE GENOMIC DNA]</scope>
    <source>
        <strain evidence="3">SN15 / ATCC MYA-4574 / FGSC 10173</strain>
    </source>
</reference>
<dbReference type="Proteomes" id="UP000001055">
    <property type="component" value="Unassembled WGS sequence"/>
</dbReference>
<feature type="compositionally biased region" description="Pro residues" evidence="1">
    <location>
        <begin position="72"/>
        <end position="81"/>
    </location>
</feature>
<dbReference type="EMBL" id="CH445331">
    <property type="protein sequence ID" value="EAT87448.1"/>
    <property type="molecule type" value="Genomic_DNA"/>
</dbReference>
<name>Q0UT57_PHANO</name>
<dbReference type="InParanoid" id="Q0UT57"/>
<protein>
    <submittedName>
        <fullName evidence="2">Uncharacterized protein</fullName>
    </submittedName>
</protein>
<dbReference type="OMA" id="FKRANMG"/>
<dbReference type="GeneID" id="5972344"/>
<feature type="region of interest" description="Disordered" evidence="1">
    <location>
        <begin position="384"/>
        <end position="403"/>
    </location>
</feature>
<feature type="region of interest" description="Disordered" evidence="1">
    <location>
        <begin position="408"/>
        <end position="432"/>
    </location>
</feature>
<evidence type="ECO:0000256" key="1">
    <source>
        <dbReference type="SAM" id="MobiDB-lite"/>
    </source>
</evidence>
<dbReference type="RefSeq" id="XP_001795469.1">
    <property type="nucleotide sequence ID" value="XM_001795417.1"/>
</dbReference>
<proteinExistence type="predicted"/>
<dbReference type="PANTHER" id="PTHR37332">
    <property type="entry name" value="EXPRESSED PROTEIN"/>
    <property type="match status" value="1"/>
</dbReference>
<dbReference type="AlphaFoldDB" id="Q0UT57"/>
<dbReference type="PANTHER" id="PTHR37332:SF1">
    <property type="entry name" value="ELMO DOMAIN-CONTAINING PROTEIN"/>
    <property type="match status" value="1"/>
</dbReference>